<dbReference type="eggNOG" id="ENOG502T46D">
    <property type="taxonomic scope" value="Eukaryota"/>
</dbReference>
<reference evidence="3 4" key="1">
    <citation type="journal article" date="2011" name="PLoS Genet.">
        <title>Genome sequencing and comparative transcriptomics of the model entomopathogenic fungi Metarhizium anisopliae and M. acridum.</title>
        <authorList>
            <person name="Gao Q."/>
            <person name="Jin K."/>
            <person name="Ying S.H."/>
            <person name="Zhang Y."/>
            <person name="Xiao G."/>
            <person name="Shang Y."/>
            <person name="Duan Z."/>
            <person name="Hu X."/>
            <person name="Xie X.Q."/>
            <person name="Zhou G."/>
            <person name="Peng G."/>
            <person name="Luo Z."/>
            <person name="Huang W."/>
            <person name="Wang B."/>
            <person name="Fang W."/>
            <person name="Wang S."/>
            <person name="Zhong Y."/>
            <person name="Ma L.J."/>
            <person name="St Leger R.J."/>
            <person name="Zhao G.P."/>
            <person name="Pei Y."/>
            <person name="Feng M.G."/>
            <person name="Xia Y."/>
            <person name="Wang C."/>
        </authorList>
    </citation>
    <scope>NUCLEOTIDE SEQUENCE [LARGE SCALE GENOMIC DNA]</scope>
    <source>
        <strain evidence="3 4">CQMa 102</strain>
    </source>
</reference>
<evidence type="ECO:0000313" key="4">
    <source>
        <dbReference type="Proteomes" id="UP000002499"/>
    </source>
</evidence>
<dbReference type="HOGENOM" id="CLU_063084_5_2_1"/>
<keyword evidence="4" id="KW-1185">Reference proteome</keyword>
<dbReference type="Proteomes" id="UP000002499">
    <property type="component" value="Unassembled WGS sequence"/>
</dbReference>
<dbReference type="STRING" id="655827.E9EIT7"/>
<evidence type="ECO:0000313" key="3">
    <source>
        <dbReference type="EMBL" id="EFY84171.1"/>
    </source>
</evidence>
<dbReference type="InParanoid" id="E9EIT7"/>
<evidence type="ECO:0000256" key="2">
    <source>
        <dbReference type="SAM" id="SignalP"/>
    </source>
</evidence>
<proteinExistence type="predicted"/>
<gene>
    <name evidence="3" type="ORF">MAC_09785</name>
</gene>
<organism evidence="4">
    <name type="scientific">Metarhizium acridum (strain CQMa 102)</name>
    <dbReference type="NCBI Taxonomy" id="655827"/>
    <lineage>
        <taxon>Eukaryota</taxon>
        <taxon>Fungi</taxon>
        <taxon>Dikarya</taxon>
        <taxon>Ascomycota</taxon>
        <taxon>Pezizomycotina</taxon>
        <taxon>Sordariomycetes</taxon>
        <taxon>Hypocreomycetidae</taxon>
        <taxon>Hypocreales</taxon>
        <taxon>Clavicipitaceae</taxon>
        <taxon>Metarhizium</taxon>
    </lineage>
</organism>
<dbReference type="AlphaFoldDB" id="E9EIT7"/>
<name>E9EIT7_METAQ</name>
<keyword evidence="2" id="KW-0732">Signal</keyword>
<feature type="region of interest" description="Disordered" evidence="1">
    <location>
        <begin position="119"/>
        <end position="165"/>
    </location>
</feature>
<evidence type="ECO:0000256" key="1">
    <source>
        <dbReference type="SAM" id="MobiDB-lite"/>
    </source>
</evidence>
<dbReference type="OrthoDB" id="3767534at2759"/>
<feature type="signal peptide" evidence="2">
    <location>
        <begin position="1"/>
        <end position="18"/>
    </location>
</feature>
<sequence length="183" mass="19298">MKSTLLLLTCAFTGSVVAQSRKNLLPSALSSVLIRLRDRPQTVHWTMPSVCAFRRTMKPSTTLASTAFCKHVAQMKLSVCFHLRQRLCIPTQLTLWRNRQGSARWRKFCAAATAQAKTRGASRTATPTATGPATGVVTGNTTSVVSTRSSTGQATGTSAPGAGATDAPERALGLLVAGLLAAL</sequence>
<protein>
    <submittedName>
        <fullName evidence="3">Uncharacterized protein</fullName>
    </submittedName>
</protein>
<dbReference type="EMBL" id="GL698659">
    <property type="protein sequence ID" value="EFY84171.1"/>
    <property type="molecule type" value="Genomic_DNA"/>
</dbReference>
<feature type="chain" id="PRO_5003238908" evidence="2">
    <location>
        <begin position="19"/>
        <end position="183"/>
    </location>
</feature>
<accession>E9EIT7</accession>